<gene>
    <name evidence="2" type="ORF">Sgleb_31200</name>
</gene>
<sequence>MAGGVARALRPRHGPGPRRSHSPSPRHNPDPAPTPPPWPPHHPTGSPAPTVAPASRSRAEGCTGSDDSREPTAD</sequence>
<dbReference type="Proteomes" id="UP000430079">
    <property type="component" value="Unassembled WGS sequence"/>
</dbReference>
<name>A0A640SUH3_9ACTN</name>
<protein>
    <submittedName>
        <fullName evidence="2">Uncharacterized protein</fullName>
    </submittedName>
</protein>
<evidence type="ECO:0000313" key="2">
    <source>
        <dbReference type="EMBL" id="GFE15073.1"/>
    </source>
</evidence>
<proteinExistence type="predicted"/>
<dbReference type="AlphaFoldDB" id="A0A640SUH3"/>
<keyword evidence="3" id="KW-1185">Reference proteome</keyword>
<evidence type="ECO:0000313" key="3">
    <source>
        <dbReference type="Proteomes" id="UP000430079"/>
    </source>
</evidence>
<organism evidence="2 3">
    <name type="scientific">Streptomyces glebosus</name>
    <dbReference type="NCBI Taxonomy" id="249580"/>
    <lineage>
        <taxon>Bacteria</taxon>
        <taxon>Bacillati</taxon>
        <taxon>Actinomycetota</taxon>
        <taxon>Actinomycetes</taxon>
        <taxon>Kitasatosporales</taxon>
        <taxon>Streptomycetaceae</taxon>
        <taxon>Streptomyces</taxon>
    </lineage>
</organism>
<reference evidence="2 3" key="1">
    <citation type="submission" date="2019-12" db="EMBL/GenBank/DDBJ databases">
        <title>Whole genome shotgun sequence of Streptomyces hygroscopicus subsp. glebosus NBRC 13786.</title>
        <authorList>
            <person name="Ichikawa N."/>
            <person name="Kimura A."/>
            <person name="Kitahashi Y."/>
            <person name="Komaki H."/>
            <person name="Tamura T."/>
        </authorList>
    </citation>
    <scope>NUCLEOTIDE SEQUENCE [LARGE SCALE GENOMIC DNA]</scope>
    <source>
        <strain evidence="2 3">NBRC 13786</strain>
    </source>
</reference>
<comment type="caution">
    <text evidence="2">The sequence shown here is derived from an EMBL/GenBank/DDBJ whole genome shotgun (WGS) entry which is preliminary data.</text>
</comment>
<feature type="compositionally biased region" description="Basic residues" evidence="1">
    <location>
        <begin position="9"/>
        <end position="21"/>
    </location>
</feature>
<dbReference type="EMBL" id="BLIO01000001">
    <property type="protein sequence ID" value="GFE15073.1"/>
    <property type="molecule type" value="Genomic_DNA"/>
</dbReference>
<accession>A0A640SUH3</accession>
<feature type="region of interest" description="Disordered" evidence="1">
    <location>
        <begin position="1"/>
        <end position="74"/>
    </location>
</feature>
<evidence type="ECO:0000256" key="1">
    <source>
        <dbReference type="SAM" id="MobiDB-lite"/>
    </source>
</evidence>
<feature type="compositionally biased region" description="Pro residues" evidence="1">
    <location>
        <begin position="30"/>
        <end position="42"/>
    </location>
</feature>